<keyword evidence="4" id="KW-1185">Reference proteome</keyword>
<dbReference type="VEuPathDB" id="PlasmoDB:PRELSG_0608100"/>
<protein>
    <submittedName>
        <fullName evidence="3">Uncharacterized protein</fullName>
    </submittedName>
</protein>
<dbReference type="OrthoDB" id="377468at2759"/>
<gene>
    <name evidence="3" type="ORF">PRELSG_0608100</name>
</gene>
<evidence type="ECO:0000313" key="3">
    <source>
        <dbReference type="EMBL" id="CRG99106.1"/>
    </source>
</evidence>
<dbReference type="RefSeq" id="XP_028532114.1">
    <property type="nucleotide sequence ID" value="XM_028675535.1"/>
</dbReference>
<dbReference type="Proteomes" id="UP000220158">
    <property type="component" value="Chromosome 6"/>
</dbReference>
<keyword evidence="2" id="KW-0812">Transmembrane</keyword>
<name>A0A1J1H679_PLARL</name>
<dbReference type="EMBL" id="LN835301">
    <property type="protein sequence ID" value="CRG99106.1"/>
    <property type="molecule type" value="Genomic_DNA"/>
</dbReference>
<evidence type="ECO:0000256" key="2">
    <source>
        <dbReference type="SAM" id="Phobius"/>
    </source>
</evidence>
<proteinExistence type="predicted"/>
<dbReference type="OMA" id="MENLYHE"/>
<dbReference type="AlphaFoldDB" id="A0A1J1H679"/>
<dbReference type="GeneID" id="39735207"/>
<reference evidence="3 4" key="1">
    <citation type="submission" date="2015-04" db="EMBL/GenBank/DDBJ databases">
        <authorList>
            <consortium name="Pathogen Informatics"/>
        </authorList>
    </citation>
    <scope>NUCLEOTIDE SEQUENCE [LARGE SCALE GENOMIC DNA]</scope>
    <source>
        <strain evidence="3 4">SGS1</strain>
    </source>
</reference>
<keyword evidence="1" id="KW-0175">Coiled coil</keyword>
<sequence>MQNYYHEDIKIFFSIENLERIKNLFKNVKGTKGEFHKFLTYNASNEFFFNSNNYLITKKTMEKEKIDENIKSEKIIFNEERSTKKEEKTKTNRRKSSNLNCNELNNEENKNEYENIFNDKYVNDEYEFICEEIFKCLYKNEQNIKYTNKYRLLIEIIIQAIVYSYKIKLNIYKLNLFISIIIMTMYKIMENLKEKKNKKKKTINYFINLLDKNIQYAPSEEKLVKDNTLDESPYIFNNLNTTQEKIYDSIGDHKNVNDKKIKNDEELNNKIDKQALKNENAEDVNGLQNEIEDMNNSKESSTKNKRNNIEIENKNLLMVDTDSIKCVNRDIIVFQYREAKYIIKYMFENIFSIYNILEYIFLFSSFPLDLTFTNHCSFISPIETFSISDQIQHNKEELDDNKFATNSYIKKVLNIPLFVLDKFYNNIDELKEKIDSIIT</sequence>
<feature type="transmembrane region" description="Helical" evidence="2">
    <location>
        <begin position="171"/>
        <end position="189"/>
    </location>
</feature>
<feature type="coiled-coil region" evidence="1">
    <location>
        <begin position="264"/>
        <end position="304"/>
    </location>
</feature>
<organism evidence="3 4">
    <name type="scientific">Plasmodium relictum</name>
    <dbReference type="NCBI Taxonomy" id="85471"/>
    <lineage>
        <taxon>Eukaryota</taxon>
        <taxon>Sar</taxon>
        <taxon>Alveolata</taxon>
        <taxon>Apicomplexa</taxon>
        <taxon>Aconoidasida</taxon>
        <taxon>Haemosporida</taxon>
        <taxon>Plasmodiidae</taxon>
        <taxon>Plasmodium</taxon>
        <taxon>Plasmodium (Haemamoeba)</taxon>
    </lineage>
</organism>
<evidence type="ECO:0000256" key="1">
    <source>
        <dbReference type="SAM" id="Coils"/>
    </source>
</evidence>
<keyword evidence="2" id="KW-1133">Transmembrane helix</keyword>
<dbReference type="KEGG" id="prel:PRELSG_0608100"/>
<keyword evidence="2" id="KW-0472">Membrane</keyword>
<evidence type="ECO:0000313" key="4">
    <source>
        <dbReference type="Proteomes" id="UP000220158"/>
    </source>
</evidence>
<accession>A0A1J1H679</accession>